<proteinExistence type="predicted"/>
<dbReference type="InterPro" id="IPR018391">
    <property type="entry name" value="PQQ_b-propeller_rpt"/>
</dbReference>
<organism evidence="3 4">
    <name type="scientific">Scleromatobacter humisilvae</name>
    <dbReference type="NCBI Taxonomy" id="2897159"/>
    <lineage>
        <taxon>Bacteria</taxon>
        <taxon>Pseudomonadati</taxon>
        <taxon>Pseudomonadota</taxon>
        <taxon>Betaproteobacteria</taxon>
        <taxon>Burkholderiales</taxon>
        <taxon>Sphaerotilaceae</taxon>
        <taxon>Scleromatobacter</taxon>
    </lineage>
</organism>
<dbReference type="Pfam" id="PF13360">
    <property type="entry name" value="PQQ_2"/>
    <property type="match status" value="3"/>
</dbReference>
<feature type="chain" id="PRO_5040930709" evidence="1">
    <location>
        <begin position="27"/>
        <end position="438"/>
    </location>
</feature>
<sequence>MIARSSCSLALSALVALLPAAVQSQAMFRGDAAHHGASTEQAPREFHRVKWTFTTGARVVSSPVWRDGTLYFGSDDGNVYAVDAATGRQRWMARTGGPVPSTPALDGDRLFALSYDGRLYALDVRTGEVLWKFATEGERRFEARGLHGMQPRTQTFADMYDVFLSSPLVVGGKVVFGSSDGHVYAVDAASGALAWKFATGDVVHASPAYADGLVVIGSWDGKLYALDAQTGAQRWAFQAGVDPLIHNQQGFQSSAAIVHGIVYVGCRDAHLYAIDLHTGAEKWNIDTAGSWVNSSPAVAGGRIYFATADTAQYHVVDAVTGKPAQPAASTLAYVFGSPTVAGDTVLVGVLNGTLQARDRVDGRVLWEFRTEAARANLGWALAADGRFDSAMLFPSSTGDATADGARRQQGVGSFYSTPLVAQGTVYIGSADSKVYAIE</sequence>
<dbReference type="EMBL" id="JAJLJH010000009">
    <property type="protein sequence ID" value="MCK9688674.1"/>
    <property type="molecule type" value="Genomic_DNA"/>
</dbReference>
<name>A0A9X1YLB9_9BURK</name>
<feature type="domain" description="Pyrrolo-quinoline quinone repeat" evidence="2">
    <location>
        <begin position="293"/>
        <end position="375"/>
    </location>
</feature>
<dbReference type="PANTHER" id="PTHR34512:SF30">
    <property type="entry name" value="OUTER MEMBRANE PROTEIN ASSEMBLY FACTOR BAMB"/>
    <property type="match status" value="1"/>
</dbReference>
<dbReference type="InterPro" id="IPR015943">
    <property type="entry name" value="WD40/YVTN_repeat-like_dom_sf"/>
</dbReference>
<dbReference type="PANTHER" id="PTHR34512">
    <property type="entry name" value="CELL SURFACE PROTEIN"/>
    <property type="match status" value="1"/>
</dbReference>
<feature type="signal peptide" evidence="1">
    <location>
        <begin position="1"/>
        <end position="26"/>
    </location>
</feature>
<dbReference type="SUPFAM" id="SSF50998">
    <property type="entry name" value="Quinoprotein alcohol dehydrogenase-like"/>
    <property type="match status" value="2"/>
</dbReference>
<dbReference type="SMART" id="SM00564">
    <property type="entry name" value="PQQ"/>
    <property type="match status" value="6"/>
</dbReference>
<gene>
    <name evidence="3" type="ORF">LPC04_23430</name>
</gene>
<keyword evidence="1" id="KW-0732">Signal</keyword>
<dbReference type="InterPro" id="IPR002372">
    <property type="entry name" value="PQQ_rpt_dom"/>
</dbReference>
<dbReference type="Gene3D" id="2.130.10.10">
    <property type="entry name" value="YVTN repeat-like/Quinoprotein amine dehydrogenase"/>
    <property type="match status" value="3"/>
</dbReference>
<feature type="domain" description="Pyrrolo-quinoline quinone repeat" evidence="2">
    <location>
        <begin position="168"/>
        <end position="288"/>
    </location>
</feature>
<evidence type="ECO:0000259" key="2">
    <source>
        <dbReference type="Pfam" id="PF13360"/>
    </source>
</evidence>
<comment type="caution">
    <text evidence="3">The sequence shown here is derived from an EMBL/GenBank/DDBJ whole genome shotgun (WGS) entry which is preliminary data.</text>
</comment>
<dbReference type="AlphaFoldDB" id="A0A9X1YLB9"/>
<evidence type="ECO:0000256" key="1">
    <source>
        <dbReference type="SAM" id="SignalP"/>
    </source>
</evidence>
<evidence type="ECO:0000313" key="4">
    <source>
        <dbReference type="Proteomes" id="UP001139353"/>
    </source>
</evidence>
<feature type="domain" description="Pyrrolo-quinoline quinone repeat" evidence="2">
    <location>
        <begin position="51"/>
        <end position="138"/>
    </location>
</feature>
<evidence type="ECO:0000313" key="3">
    <source>
        <dbReference type="EMBL" id="MCK9688674.1"/>
    </source>
</evidence>
<accession>A0A9X1YLB9</accession>
<keyword evidence="4" id="KW-1185">Reference proteome</keyword>
<dbReference type="Proteomes" id="UP001139353">
    <property type="component" value="Unassembled WGS sequence"/>
</dbReference>
<reference evidence="3" key="1">
    <citation type="submission" date="2021-11" db="EMBL/GenBank/DDBJ databases">
        <title>BS-T2-15 a new species belonging to the Comamonadaceae family isolated from the soil of a French oak forest.</title>
        <authorList>
            <person name="Mieszkin S."/>
            <person name="Alain K."/>
        </authorList>
    </citation>
    <scope>NUCLEOTIDE SEQUENCE</scope>
    <source>
        <strain evidence="3">BS-T2-15</strain>
    </source>
</reference>
<dbReference type="RefSeq" id="WP_275684719.1">
    <property type="nucleotide sequence ID" value="NZ_JAJLJH010000009.1"/>
</dbReference>
<dbReference type="InterPro" id="IPR011047">
    <property type="entry name" value="Quinoprotein_ADH-like_sf"/>
</dbReference>
<protein>
    <submittedName>
        <fullName evidence="3">PQQ-binding-like beta-propeller repeat protein</fullName>
    </submittedName>
</protein>